<name>A1ALY8_PELPD</name>
<dbReference type="Proteomes" id="UP000006732">
    <property type="component" value="Chromosome"/>
</dbReference>
<gene>
    <name evidence="4" type="ordered locus">Ppro_0727</name>
</gene>
<dbReference type="SUPFAM" id="SSF52218">
    <property type="entry name" value="Flavoproteins"/>
    <property type="match status" value="1"/>
</dbReference>
<sequence length="204" mass="21619">MAPKKIVIIESSPRHNGNSTLLAREVASGAVNLGADVETVHLHGMDIKPCSACDACQESLETDCVIGDDMKALYSRLRAADAIVYATPVYWFTVSGQIKLFMDRCYALTCAATVPGEEGGEPVYTLENDLAGKKLGIVLTYGDVDPFVSGAVNALRTFQDMARFLGAEIVGQVYGSALTPGEIVGNSALMHQAYQLGRDLAAGA</sequence>
<keyword evidence="2" id="KW-0288">FMN</keyword>
<accession>A1ALY8</accession>
<dbReference type="GO" id="GO:0016491">
    <property type="term" value="F:oxidoreductase activity"/>
    <property type="evidence" value="ECO:0007669"/>
    <property type="project" value="InterPro"/>
</dbReference>
<reference evidence="4 5" key="1">
    <citation type="submission" date="2006-10" db="EMBL/GenBank/DDBJ databases">
        <title>Complete sequence of chromosome of Pelobacter propionicus DSM 2379.</title>
        <authorList>
            <consortium name="US DOE Joint Genome Institute"/>
            <person name="Copeland A."/>
            <person name="Lucas S."/>
            <person name="Lapidus A."/>
            <person name="Barry K."/>
            <person name="Detter J.C."/>
            <person name="Glavina del Rio T."/>
            <person name="Hammon N."/>
            <person name="Israni S."/>
            <person name="Dalin E."/>
            <person name="Tice H."/>
            <person name="Pitluck S."/>
            <person name="Saunders E."/>
            <person name="Brettin T."/>
            <person name="Bruce D."/>
            <person name="Han C."/>
            <person name="Tapia R."/>
            <person name="Schmutz J."/>
            <person name="Larimer F."/>
            <person name="Land M."/>
            <person name="Hauser L."/>
            <person name="Kyrpides N."/>
            <person name="Kim E."/>
            <person name="Lovley D."/>
            <person name="Richardson P."/>
        </authorList>
    </citation>
    <scope>NUCLEOTIDE SEQUENCE [LARGE SCALE GENOMIC DNA]</scope>
    <source>
        <strain evidence="5">DSM 2379 / NBRC 103807 / OttBd1</strain>
    </source>
</reference>
<dbReference type="PANTHER" id="PTHR43278">
    <property type="entry name" value="NAD(P)H-DEPENDENT FMN-CONTAINING OXIDOREDUCTASE YWQN-RELATED"/>
    <property type="match status" value="1"/>
</dbReference>
<dbReference type="InterPro" id="IPR029039">
    <property type="entry name" value="Flavoprotein-like_sf"/>
</dbReference>
<evidence type="ECO:0000313" key="5">
    <source>
        <dbReference type="Proteomes" id="UP000006732"/>
    </source>
</evidence>
<dbReference type="AlphaFoldDB" id="A1ALY8"/>
<feature type="domain" description="NADPH-dependent FMN reductase-like" evidence="3">
    <location>
        <begin position="5"/>
        <end position="142"/>
    </location>
</feature>
<dbReference type="RefSeq" id="WP_011734670.1">
    <property type="nucleotide sequence ID" value="NC_008609.1"/>
</dbReference>
<evidence type="ECO:0000256" key="1">
    <source>
        <dbReference type="ARBA" id="ARBA00022630"/>
    </source>
</evidence>
<dbReference type="KEGG" id="ppd:Ppro_0727"/>
<evidence type="ECO:0000259" key="3">
    <source>
        <dbReference type="Pfam" id="PF03358"/>
    </source>
</evidence>
<keyword evidence="1" id="KW-0285">Flavoprotein</keyword>
<dbReference type="Gene3D" id="3.40.50.360">
    <property type="match status" value="1"/>
</dbReference>
<dbReference type="Pfam" id="PF03358">
    <property type="entry name" value="FMN_red"/>
    <property type="match status" value="1"/>
</dbReference>
<evidence type="ECO:0000313" key="4">
    <source>
        <dbReference type="EMBL" id="ABK98358.1"/>
    </source>
</evidence>
<evidence type="ECO:0000256" key="2">
    <source>
        <dbReference type="ARBA" id="ARBA00022643"/>
    </source>
</evidence>
<protein>
    <submittedName>
        <fullName evidence="4">NADPH-dependent FMN reductase</fullName>
    </submittedName>
</protein>
<proteinExistence type="predicted"/>
<dbReference type="InterPro" id="IPR051796">
    <property type="entry name" value="ISF_SsuE-like"/>
</dbReference>
<dbReference type="PANTHER" id="PTHR43278:SF2">
    <property type="entry name" value="IRON-SULFUR FLAVOPROTEIN"/>
    <property type="match status" value="1"/>
</dbReference>
<organism evidence="4 5">
    <name type="scientific">Pelobacter propionicus (strain DSM 2379 / NBRC 103807 / OttBd1)</name>
    <dbReference type="NCBI Taxonomy" id="338966"/>
    <lineage>
        <taxon>Bacteria</taxon>
        <taxon>Pseudomonadati</taxon>
        <taxon>Thermodesulfobacteriota</taxon>
        <taxon>Desulfuromonadia</taxon>
        <taxon>Desulfuromonadales</taxon>
        <taxon>Desulfuromonadaceae</taxon>
        <taxon>Pelobacter</taxon>
    </lineage>
</organism>
<keyword evidence="5" id="KW-1185">Reference proteome</keyword>
<dbReference type="HOGENOM" id="CLU_050993_4_2_7"/>
<dbReference type="OrthoDB" id="9790975at2"/>
<dbReference type="eggNOG" id="COG0655">
    <property type="taxonomic scope" value="Bacteria"/>
</dbReference>
<dbReference type="STRING" id="338966.Ppro_0727"/>
<dbReference type="InterPro" id="IPR005025">
    <property type="entry name" value="FMN_Rdtase-like_dom"/>
</dbReference>
<dbReference type="EMBL" id="CP000482">
    <property type="protein sequence ID" value="ABK98358.1"/>
    <property type="molecule type" value="Genomic_DNA"/>
</dbReference>